<evidence type="ECO:0000256" key="1">
    <source>
        <dbReference type="SAM" id="SignalP"/>
    </source>
</evidence>
<accession>A0ABU7U7C4</accession>
<proteinExistence type="predicted"/>
<name>A0ABU7U7C4_LELAM</name>
<evidence type="ECO:0000313" key="3">
    <source>
        <dbReference type="Proteomes" id="UP001335910"/>
    </source>
</evidence>
<dbReference type="EMBL" id="JAZKLI010000001">
    <property type="protein sequence ID" value="MEE9682560.1"/>
    <property type="molecule type" value="Genomic_DNA"/>
</dbReference>
<dbReference type="Proteomes" id="UP001335910">
    <property type="component" value="Unassembled WGS sequence"/>
</dbReference>
<dbReference type="SUPFAM" id="SSF49401">
    <property type="entry name" value="Bacterial adhesins"/>
    <property type="match status" value="1"/>
</dbReference>
<dbReference type="InterPro" id="IPR008966">
    <property type="entry name" value="Adhesion_dom_sf"/>
</dbReference>
<evidence type="ECO:0000313" key="2">
    <source>
        <dbReference type="EMBL" id="MEE9682560.1"/>
    </source>
</evidence>
<keyword evidence="1" id="KW-0732">Signal</keyword>
<feature type="chain" id="PRO_5047535260" evidence="1">
    <location>
        <begin position="22"/>
        <end position="172"/>
    </location>
</feature>
<comment type="caution">
    <text evidence="2">The sequence shown here is derived from an EMBL/GenBank/DDBJ whole genome shotgun (WGS) entry which is preliminary data.</text>
</comment>
<dbReference type="InterPro" id="IPR036937">
    <property type="entry name" value="Adhesion_dom_fimbrial_sf"/>
</dbReference>
<sequence length="172" mass="17966">MKKTLIGLTLMSLFVAGAVQAVDHPATVDITGSLIGDGTECTFDIAEGTAINLYGAIGDLPNQGQNALAPTKMEYKLTNACDINTFALQLHGVVDNADGTVLTNDDISSTAAKGIGVGVFNSDSSPVDVNGRINIPESKSQRYLNLQMVKLNGQTAIEGTVNSALTIDIVRL</sequence>
<reference evidence="2 3" key="1">
    <citation type="submission" date="2023-10" db="EMBL/GenBank/DDBJ databases">
        <title>Wastewater isolates of ESBL- and carbapenemase-producing Gram-negative bacteria from New Zealand.</title>
        <authorList>
            <person name="Straub C."/>
            <person name="Weaver L."/>
            <person name="Cornelius A."/>
            <person name="Mcgill E."/>
            <person name="Dyet K."/>
            <person name="White L."/>
            <person name="Pattis I."/>
        </authorList>
    </citation>
    <scope>NUCLEOTIDE SEQUENCE [LARGE SCALE GENOMIC DNA]</scope>
    <source>
        <strain evidence="2 3">ESBL35</strain>
    </source>
</reference>
<keyword evidence="3" id="KW-1185">Reference proteome</keyword>
<feature type="signal peptide" evidence="1">
    <location>
        <begin position="1"/>
        <end position="21"/>
    </location>
</feature>
<protein>
    <submittedName>
        <fullName evidence="2">Type 1 fimbrial protein</fullName>
    </submittedName>
</protein>
<gene>
    <name evidence="2" type="ORF">V4839_03465</name>
</gene>
<dbReference type="Gene3D" id="2.60.40.1090">
    <property type="entry name" value="Fimbrial-type adhesion domain"/>
    <property type="match status" value="1"/>
</dbReference>
<dbReference type="RefSeq" id="WP_331388668.1">
    <property type="nucleotide sequence ID" value="NZ_JAZKLB010000001.1"/>
</dbReference>
<organism evidence="2 3">
    <name type="scientific">Lelliottia amnigena</name>
    <name type="common">Enterobacter amnigenus</name>
    <dbReference type="NCBI Taxonomy" id="61646"/>
    <lineage>
        <taxon>Bacteria</taxon>
        <taxon>Pseudomonadati</taxon>
        <taxon>Pseudomonadota</taxon>
        <taxon>Gammaproteobacteria</taxon>
        <taxon>Enterobacterales</taxon>
        <taxon>Enterobacteriaceae</taxon>
        <taxon>Lelliottia</taxon>
    </lineage>
</organism>